<dbReference type="InterPro" id="IPR036691">
    <property type="entry name" value="Endo/exonu/phosph_ase_sf"/>
</dbReference>
<dbReference type="InterPro" id="IPR032675">
    <property type="entry name" value="LRR_dom_sf"/>
</dbReference>
<accession>A0A8J4XYY5</accession>
<feature type="region of interest" description="Disordered" evidence="1">
    <location>
        <begin position="784"/>
        <end position="979"/>
    </location>
</feature>
<keyword evidence="4" id="KW-1185">Reference proteome</keyword>
<dbReference type="InterPro" id="IPR043502">
    <property type="entry name" value="DNA/RNA_pol_sf"/>
</dbReference>
<dbReference type="SUPFAM" id="SSF56219">
    <property type="entry name" value="DNase I-like"/>
    <property type="match status" value="1"/>
</dbReference>
<reference evidence="3" key="1">
    <citation type="submission" date="2020-07" db="EMBL/GenBank/DDBJ databases">
        <title>The High-quality genome of the commercially important snow crab, Chionoecetes opilio.</title>
        <authorList>
            <person name="Jeong J.-H."/>
            <person name="Ryu S."/>
        </authorList>
    </citation>
    <scope>NUCLEOTIDE SEQUENCE</scope>
    <source>
        <strain evidence="3">MADBK_172401_WGS</strain>
        <tissue evidence="3">Digestive gland</tissue>
    </source>
</reference>
<feature type="region of interest" description="Disordered" evidence="1">
    <location>
        <begin position="694"/>
        <end position="728"/>
    </location>
</feature>
<dbReference type="InterPro" id="IPR043128">
    <property type="entry name" value="Rev_trsase/Diguanyl_cyclase"/>
</dbReference>
<dbReference type="CDD" id="cd09076">
    <property type="entry name" value="L1-EN"/>
    <property type="match status" value="1"/>
</dbReference>
<proteinExistence type="predicted"/>
<feature type="compositionally biased region" description="Basic residues" evidence="1">
    <location>
        <begin position="706"/>
        <end position="721"/>
    </location>
</feature>
<feature type="compositionally biased region" description="Basic residues" evidence="1">
    <location>
        <begin position="890"/>
        <end position="900"/>
    </location>
</feature>
<evidence type="ECO:0000259" key="2">
    <source>
        <dbReference type="PROSITE" id="PS50878"/>
    </source>
</evidence>
<feature type="compositionally biased region" description="Polar residues" evidence="1">
    <location>
        <begin position="801"/>
        <end position="818"/>
    </location>
</feature>
<dbReference type="PANTHER" id="PTHR19446">
    <property type="entry name" value="REVERSE TRANSCRIPTASES"/>
    <property type="match status" value="1"/>
</dbReference>
<dbReference type="OrthoDB" id="1294958at2759"/>
<name>A0A8J4XYY5_CHIOP</name>
<dbReference type="Proteomes" id="UP000770661">
    <property type="component" value="Unassembled WGS sequence"/>
</dbReference>
<dbReference type="PROSITE" id="PS50878">
    <property type="entry name" value="RT_POL"/>
    <property type="match status" value="1"/>
</dbReference>
<dbReference type="SUPFAM" id="SSF56672">
    <property type="entry name" value="DNA/RNA polymerases"/>
    <property type="match status" value="1"/>
</dbReference>
<dbReference type="InterPro" id="IPR000477">
    <property type="entry name" value="RT_dom"/>
</dbReference>
<dbReference type="Gene3D" id="3.80.10.10">
    <property type="entry name" value="Ribonuclease Inhibitor"/>
    <property type="match status" value="2"/>
</dbReference>
<feature type="compositionally biased region" description="Polar residues" evidence="1">
    <location>
        <begin position="17"/>
        <end position="26"/>
    </location>
</feature>
<feature type="region of interest" description="Disordered" evidence="1">
    <location>
        <begin position="1"/>
        <end position="26"/>
    </location>
</feature>
<gene>
    <name evidence="3" type="primary">RRBP1</name>
    <name evidence="3" type="ORF">GWK47_019464</name>
</gene>
<dbReference type="SUPFAM" id="SSF141571">
    <property type="entry name" value="Pentapeptide repeat-like"/>
    <property type="match status" value="3"/>
</dbReference>
<feature type="compositionally biased region" description="Basic residues" evidence="1">
    <location>
        <begin position="789"/>
        <end position="799"/>
    </location>
</feature>
<evidence type="ECO:0000313" key="4">
    <source>
        <dbReference type="Proteomes" id="UP000770661"/>
    </source>
</evidence>
<evidence type="ECO:0000313" key="3">
    <source>
        <dbReference type="EMBL" id="KAG0711980.1"/>
    </source>
</evidence>
<protein>
    <submittedName>
        <fullName evidence="3">Ribosome-binding protein 1</fullName>
    </submittedName>
</protein>
<dbReference type="CDD" id="cd01650">
    <property type="entry name" value="RT_nLTR_like"/>
    <property type="match status" value="1"/>
</dbReference>
<evidence type="ECO:0000256" key="1">
    <source>
        <dbReference type="SAM" id="MobiDB-lite"/>
    </source>
</evidence>
<feature type="domain" description="Reverse transcriptase" evidence="2">
    <location>
        <begin position="421"/>
        <end position="685"/>
    </location>
</feature>
<dbReference type="GO" id="GO:0071897">
    <property type="term" value="P:DNA biosynthetic process"/>
    <property type="evidence" value="ECO:0007669"/>
    <property type="project" value="UniProtKB-ARBA"/>
</dbReference>
<comment type="caution">
    <text evidence="3">The sequence shown here is derived from an EMBL/GenBank/DDBJ whole genome shotgun (WGS) entry which is preliminary data.</text>
</comment>
<feature type="compositionally biased region" description="Basic residues" evidence="1">
    <location>
        <begin position="871"/>
        <end position="880"/>
    </location>
</feature>
<sequence length="1924" mass="209674">MDEIGEGPAQKPRDRSPQGQTEVGISSKLQPSVVEVTPVDERIMRVRMKHTLGFMSLVAVYAPTEMRKTEEKEMFYAKLNSVLDQCPPRDTLIVLGDFNATTGTVRDGYELCVGPHGSGTRNTNSSLLLNFARSRRLRIAGSWYQRPELHRWTWYSNAGGVAKEIDHILVSTRWRILQNCRVYRSAEFFGTDHRLVVATLKLHVKSRRISRGNHTVFHLEKLKDLTCAHEYAVAVSNRFDVLGALGDPVELWDTFKRETLQAAKECIGERPRSRRGFVSTETLEKIEESRAARLAGNRDQHRALSRRTRTLLRRDKERYVRSLAEDVEGHLNANDLRPAYRALKKLRSKSPSRASAIRTADGRLVSDMDGQMARWAEYFGQLFTVDPPTEQLHTTLGYRHAELLKAGGEAMIRGLHAVLTAVWQSGTIPPDWKRGLVVPIWKGKGDRQDCNNYRGITLLSVPGKVLAHLLLTRIRSHLVKHQRPQQSGFTPGKSTTDRILALRVLVEHRREFRQGMLAAYVDLKKAFDSVHRESLWDLLRLRGIPARTIGLITGLYSGTESAVKCGAGVSSFFPVNTGVRQGCVLAPSLFNACMDWVLDKVVDQSDCGASVGNTKITDLVFADDAVIFAESLEVLVMALEALHEEAKPLGLEVSWLKTKVQIASALHTPDAALKRNKLQFNSVIERMIALAHGLSPPPDGSSSSSQRKRPSTPHPRKHNTRTGKITKTDAVLTPSTLSRVSNLVFRSPSSSIEEDIVQEVEESLQRRKKELGLGDDYVCQEVGEDDPRWHHRTKKKKAAKNTLTVSQNSKRSLSVSRKQNQDGDAPGLPCQSTTDTLKRKRKLDIFTSTESEEEDGECSTTSDENDTMKKLNVRKRRKRSSFPYQLPRLPNKKKPKKYSKSSHTVNDDDDEDIIILQSAMPTPSDGENDPNRANGVDGKHKPPSVSHTSPKKPAQAKGHLPEKRATNGHHRNLTNSSFSQSFANNFLGRQRQLRRMAAAAAQSRDKESDLGDTWNLLQIPPLQNTSLTSGIGTSLQGSQLMVFPPVFLHDLEEELPLLFVLGEGQVEVLHQGDASLSEVVHSAQFLDTGGGGGVSRIVGACRWVDCQKTRIQPKDLEEGRRDRRHETCNSFLCQISGCKLDRCSSRRVVRALFLLQSSQHLPLRLNGQETTSIRAQVTASTTTTGAISGRLPSAKNTTLATSTNSATQASQQGKSFWAIDSDEEAENGSFAIGLQSRSTILSSAFASASEESPRRRKTPLPDYNSLGPERWMAAVKALQKDTQAKKLVLSCAQAKKLVLSCAQAKKLVLSCAQAKKLVLSCAQAKKLVLSCAQAKKLVLSCAQAKKLVLSCAQAKKLVLSCAQAKKLVLSCAQAKKLVLSCAQAKKLVLSCAQAKKLVLSCAQAKKLVLSCAQAKKLVLSCAQAKKLVLSCAQAKKLVLSCAQAKKLVLSCAQAKKLVLSCAQAKKLVLSCAQAKELVLSCAQAKELVLSCAQAKKLVLSCAQAKKLVLSYAQAKKLVLSCAQAKKLVLSCAQAKKLVLICAQAKKLVLSCAQAKKLVLSCAQAKKLVLSCAQAKKLVLSCAQAKKLVLSCAQAKELVLSCAQAKKLVLSCAQAKKLVLSCAQAKKLVLSCAQAKKLVLSCAQAKKLVLSCAQAKKLVLSSVQAKKLVLSCAQAKKLVLSCAQAKKLVLSCAQAKKLVLSCAQAKKLVLSCAQAKELVLSCAQAKELVLSCAQAKKLVLSCAQAKKLLLSCAQAKELVLSCAQAKKLVLSCAQAKKLVLSCAQAKELVLSCAQAKKLLLSCAQAKKLVLSCAQAKELVLSCAQAKKLVLSCAQAKKLVLSCAQAKKLVIILCPGQEACIILCPGQKACIILCPGQEACIILCPGQGAYIILCPGQEACIILCPGQGAYIILCPGQEAYIILCPG</sequence>
<dbReference type="Gene3D" id="3.30.70.270">
    <property type="match status" value="1"/>
</dbReference>
<dbReference type="Pfam" id="PF00078">
    <property type="entry name" value="RVT_1"/>
    <property type="match status" value="1"/>
</dbReference>
<organism evidence="3 4">
    <name type="scientific">Chionoecetes opilio</name>
    <name type="common">Atlantic snow crab</name>
    <name type="synonym">Cancer opilio</name>
    <dbReference type="NCBI Taxonomy" id="41210"/>
    <lineage>
        <taxon>Eukaryota</taxon>
        <taxon>Metazoa</taxon>
        <taxon>Ecdysozoa</taxon>
        <taxon>Arthropoda</taxon>
        <taxon>Crustacea</taxon>
        <taxon>Multicrustacea</taxon>
        <taxon>Malacostraca</taxon>
        <taxon>Eumalacostraca</taxon>
        <taxon>Eucarida</taxon>
        <taxon>Decapoda</taxon>
        <taxon>Pleocyemata</taxon>
        <taxon>Brachyura</taxon>
        <taxon>Eubrachyura</taxon>
        <taxon>Majoidea</taxon>
        <taxon>Majidae</taxon>
        <taxon>Chionoecetes</taxon>
    </lineage>
</organism>
<dbReference type="Gene3D" id="3.60.10.10">
    <property type="entry name" value="Endonuclease/exonuclease/phosphatase"/>
    <property type="match status" value="1"/>
</dbReference>
<dbReference type="EMBL" id="JACEEZ010022822">
    <property type="protein sequence ID" value="KAG0711980.1"/>
    <property type="molecule type" value="Genomic_DNA"/>
</dbReference>